<keyword evidence="4" id="KW-1003">Cell membrane</keyword>
<evidence type="ECO:0000256" key="6">
    <source>
        <dbReference type="ARBA" id="ARBA00022840"/>
    </source>
</evidence>
<sequence>MNSPKLLQVDSLRVTFPGRPAPITVVDDVTFSVAAGETLAIVGESGCGKSMTALALTRLLPPRARVQGLIRFQDRELLALPDKDMRALRGSRLATIFQDPMAALNPVMTVGAQIAEAVRAHEKMNARTAWARAHALLDLVHIPQAARRLHDYPHRLSGGMRQRVAIAMALACRPALLIADEPTTALDVTIQAQIMALLTQLQRELGMALILITHDLGVVAETADRVIVMYAGRVVEQQSVQALFRAPAHPYTRLLVQARPQFDSGYMGTRRRLLEIPGAVPAPGTLDAGCAFVSRCDIAAASCHAAVPALRSLGTAGTGSAREVACHRAEEEASLQREIVG</sequence>
<name>A0A261SJ01_9BORD</name>
<dbReference type="InterPro" id="IPR013563">
    <property type="entry name" value="Oligopep_ABC_C"/>
</dbReference>
<dbReference type="Proteomes" id="UP000216020">
    <property type="component" value="Unassembled WGS sequence"/>
</dbReference>
<dbReference type="FunFam" id="3.40.50.300:FF:000016">
    <property type="entry name" value="Oligopeptide ABC transporter ATP-binding component"/>
    <property type="match status" value="1"/>
</dbReference>
<dbReference type="SUPFAM" id="SSF52540">
    <property type="entry name" value="P-loop containing nucleoside triphosphate hydrolases"/>
    <property type="match status" value="1"/>
</dbReference>
<keyword evidence="5" id="KW-0547">Nucleotide-binding</keyword>
<dbReference type="CDD" id="cd03257">
    <property type="entry name" value="ABC_NikE_OppD_transporters"/>
    <property type="match status" value="1"/>
</dbReference>
<evidence type="ECO:0000256" key="7">
    <source>
        <dbReference type="ARBA" id="ARBA00023136"/>
    </source>
</evidence>
<evidence type="ECO:0000313" key="10">
    <source>
        <dbReference type="Proteomes" id="UP000216020"/>
    </source>
</evidence>
<comment type="caution">
    <text evidence="9">The sequence shown here is derived from an EMBL/GenBank/DDBJ whole genome shotgun (WGS) entry which is preliminary data.</text>
</comment>
<dbReference type="Pfam" id="PF00005">
    <property type="entry name" value="ABC_tran"/>
    <property type="match status" value="1"/>
</dbReference>
<dbReference type="GO" id="GO:0015833">
    <property type="term" value="P:peptide transport"/>
    <property type="evidence" value="ECO:0007669"/>
    <property type="project" value="InterPro"/>
</dbReference>
<keyword evidence="3" id="KW-0813">Transport</keyword>
<keyword evidence="6 9" id="KW-0067">ATP-binding</keyword>
<evidence type="ECO:0000256" key="5">
    <source>
        <dbReference type="ARBA" id="ARBA00022741"/>
    </source>
</evidence>
<dbReference type="Gene3D" id="3.40.50.300">
    <property type="entry name" value="P-loop containing nucleotide triphosphate hydrolases"/>
    <property type="match status" value="1"/>
</dbReference>
<protein>
    <submittedName>
        <fullName evidence="9">Peptide ABC transporter ATP-binding protein</fullName>
    </submittedName>
</protein>
<comment type="similarity">
    <text evidence="2">Belongs to the ABC transporter superfamily.</text>
</comment>
<organism evidence="9 10">
    <name type="scientific">Bordetella genomosp. 10</name>
    <dbReference type="NCBI Taxonomy" id="1416804"/>
    <lineage>
        <taxon>Bacteria</taxon>
        <taxon>Pseudomonadati</taxon>
        <taxon>Pseudomonadota</taxon>
        <taxon>Betaproteobacteria</taxon>
        <taxon>Burkholderiales</taxon>
        <taxon>Alcaligenaceae</taxon>
        <taxon>Bordetella</taxon>
    </lineage>
</organism>
<dbReference type="AlphaFoldDB" id="A0A261SJ01"/>
<dbReference type="GO" id="GO:0055085">
    <property type="term" value="P:transmembrane transport"/>
    <property type="evidence" value="ECO:0007669"/>
    <property type="project" value="UniProtKB-ARBA"/>
</dbReference>
<dbReference type="Pfam" id="PF08352">
    <property type="entry name" value="oligo_HPY"/>
    <property type="match status" value="1"/>
</dbReference>
<dbReference type="PROSITE" id="PS00211">
    <property type="entry name" value="ABC_TRANSPORTER_1"/>
    <property type="match status" value="1"/>
</dbReference>
<dbReference type="InterPro" id="IPR017871">
    <property type="entry name" value="ABC_transporter-like_CS"/>
</dbReference>
<dbReference type="OrthoDB" id="9802772at2"/>
<proteinExistence type="inferred from homology"/>
<evidence type="ECO:0000313" key="9">
    <source>
        <dbReference type="EMBL" id="OZI37135.1"/>
    </source>
</evidence>
<feature type="domain" description="ABC transporter" evidence="8">
    <location>
        <begin position="7"/>
        <end position="256"/>
    </location>
</feature>
<comment type="subcellular location">
    <subcellularLocation>
        <location evidence="1">Cell inner membrane</location>
        <topology evidence="1">Peripheral membrane protein</topology>
    </subcellularLocation>
</comment>
<dbReference type="InterPro" id="IPR003593">
    <property type="entry name" value="AAA+_ATPase"/>
</dbReference>
<evidence type="ECO:0000256" key="2">
    <source>
        <dbReference type="ARBA" id="ARBA00005417"/>
    </source>
</evidence>
<dbReference type="EMBL" id="NEVM01000001">
    <property type="protein sequence ID" value="OZI37135.1"/>
    <property type="molecule type" value="Genomic_DNA"/>
</dbReference>
<evidence type="ECO:0000256" key="3">
    <source>
        <dbReference type="ARBA" id="ARBA00022448"/>
    </source>
</evidence>
<reference evidence="10" key="1">
    <citation type="submission" date="2017-05" db="EMBL/GenBank/DDBJ databases">
        <title>Complete and WGS of Bordetella genogroups.</title>
        <authorList>
            <person name="Spilker T."/>
            <person name="Lipuma J."/>
        </authorList>
    </citation>
    <scope>NUCLEOTIDE SEQUENCE [LARGE SCALE GENOMIC DNA]</scope>
    <source>
        <strain evidence="10">AU16122</strain>
    </source>
</reference>
<dbReference type="RefSeq" id="WP_094851242.1">
    <property type="nucleotide sequence ID" value="NZ_NEVM01000001.1"/>
</dbReference>
<evidence type="ECO:0000259" key="8">
    <source>
        <dbReference type="PROSITE" id="PS50893"/>
    </source>
</evidence>
<dbReference type="NCBIfam" id="TIGR01727">
    <property type="entry name" value="oligo_HPY"/>
    <property type="match status" value="1"/>
</dbReference>
<dbReference type="GO" id="GO:0005524">
    <property type="term" value="F:ATP binding"/>
    <property type="evidence" value="ECO:0007669"/>
    <property type="project" value="UniProtKB-KW"/>
</dbReference>
<evidence type="ECO:0000256" key="1">
    <source>
        <dbReference type="ARBA" id="ARBA00004417"/>
    </source>
</evidence>
<accession>A0A261SJ01</accession>
<dbReference type="InterPro" id="IPR050388">
    <property type="entry name" value="ABC_Ni/Peptide_Import"/>
</dbReference>
<dbReference type="PANTHER" id="PTHR43297">
    <property type="entry name" value="OLIGOPEPTIDE TRANSPORT ATP-BINDING PROTEIN APPD"/>
    <property type="match status" value="1"/>
</dbReference>
<keyword evidence="7" id="KW-0472">Membrane</keyword>
<dbReference type="PROSITE" id="PS50893">
    <property type="entry name" value="ABC_TRANSPORTER_2"/>
    <property type="match status" value="1"/>
</dbReference>
<gene>
    <name evidence="9" type="ORF">CAL29_01510</name>
</gene>
<evidence type="ECO:0000256" key="4">
    <source>
        <dbReference type="ARBA" id="ARBA00022475"/>
    </source>
</evidence>
<dbReference type="GO" id="GO:0005886">
    <property type="term" value="C:plasma membrane"/>
    <property type="evidence" value="ECO:0007669"/>
    <property type="project" value="UniProtKB-SubCell"/>
</dbReference>
<dbReference type="SMART" id="SM00382">
    <property type="entry name" value="AAA"/>
    <property type="match status" value="1"/>
</dbReference>
<dbReference type="InterPro" id="IPR027417">
    <property type="entry name" value="P-loop_NTPase"/>
</dbReference>
<keyword evidence="10" id="KW-1185">Reference proteome</keyword>
<dbReference type="PANTHER" id="PTHR43297:SF2">
    <property type="entry name" value="DIPEPTIDE TRANSPORT ATP-BINDING PROTEIN DPPD"/>
    <property type="match status" value="1"/>
</dbReference>
<dbReference type="InterPro" id="IPR003439">
    <property type="entry name" value="ABC_transporter-like_ATP-bd"/>
</dbReference>
<dbReference type="GO" id="GO:0016887">
    <property type="term" value="F:ATP hydrolysis activity"/>
    <property type="evidence" value="ECO:0007669"/>
    <property type="project" value="InterPro"/>
</dbReference>